<proteinExistence type="inferred from homology"/>
<dbReference type="PANTHER" id="PTHR42988:SF2">
    <property type="entry name" value="CYCLIC NUCLEOTIDE PHOSPHODIESTERASE CBUA0032-RELATED"/>
    <property type="match status" value="1"/>
</dbReference>
<evidence type="ECO:0000313" key="6">
    <source>
        <dbReference type="EMBL" id="SCC82324.1"/>
    </source>
</evidence>
<dbReference type="InterPro" id="IPR050884">
    <property type="entry name" value="CNP_phosphodiesterase-III"/>
</dbReference>
<evidence type="ECO:0000256" key="4">
    <source>
        <dbReference type="ARBA" id="ARBA00025742"/>
    </source>
</evidence>
<evidence type="ECO:0000256" key="2">
    <source>
        <dbReference type="ARBA" id="ARBA00022801"/>
    </source>
</evidence>
<dbReference type="InterPro" id="IPR029052">
    <property type="entry name" value="Metallo-depent_PP-like"/>
</dbReference>
<dbReference type="Gene3D" id="3.60.21.10">
    <property type="match status" value="1"/>
</dbReference>
<keyword evidence="2" id="KW-0378">Hydrolase</keyword>
<evidence type="ECO:0000256" key="3">
    <source>
        <dbReference type="ARBA" id="ARBA00023004"/>
    </source>
</evidence>
<protein>
    <submittedName>
        <fullName evidence="6">3',5'-cyclic AMP phosphodiesterase CpdA</fullName>
    </submittedName>
</protein>
<comment type="caution">
    <text evidence="6">The sequence shown here is derived from an EMBL/GenBank/DDBJ whole genome shotgun (WGS) entry which is preliminary data.</text>
</comment>
<keyword evidence="3" id="KW-0408">Iron</keyword>
<dbReference type="PANTHER" id="PTHR42988">
    <property type="entry name" value="PHOSPHOHYDROLASE"/>
    <property type="match status" value="1"/>
</dbReference>
<comment type="similarity">
    <text evidence="4">Belongs to the cyclic nucleotide phosphodiesterase class-III family.</text>
</comment>
<evidence type="ECO:0000256" key="1">
    <source>
        <dbReference type="ARBA" id="ARBA00022723"/>
    </source>
</evidence>
<keyword evidence="7" id="KW-1185">Reference proteome</keyword>
<dbReference type="EMBL" id="FMBM01000002">
    <property type="protein sequence ID" value="SCC82324.1"/>
    <property type="molecule type" value="Genomic_DNA"/>
</dbReference>
<sequence>MIIVQLSDLHLRADGCYPRHDPGDTLATAIAVINRMRPRPDAVLFTGDMLDRSTRDYGLVRPMLDRLDVPLLPLPGNHDDLEAFCAAFADRRACAPGKADLAHACSDGLVIGLDSNGPDGGAAIEAAQCEWLEAVLRDSAGPVLIGLHHPPFRTGMPRYDDAPFPGADAVMRLLARHAARVRLVAGHTHRSVQGVVNGIAVSTAPPLGYTLALALVPDAPHAHTPEAPAMQIHHLDGHGAVTHTLALAPRDPVERMTRPDEVSDLDAKARARIIAP</sequence>
<dbReference type="RefSeq" id="WP_074445838.1">
    <property type="nucleotide sequence ID" value="NZ_FMBM01000002.1"/>
</dbReference>
<reference evidence="6 7" key="1">
    <citation type="submission" date="2016-08" db="EMBL/GenBank/DDBJ databases">
        <authorList>
            <person name="Varghese N."/>
            <person name="Submissions Spin"/>
        </authorList>
    </citation>
    <scope>NUCLEOTIDE SEQUENCE [LARGE SCALE GENOMIC DNA]</scope>
    <source>
        <strain evidence="6 7">HL-109</strain>
    </source>
</reference>
<evidence type="ECO:0000313" key="7">
    <source>
        <dbReference type="Proteomes" id="UP000182800"/>
    </source>
</evidence>
<organism evidence="6 7">
    <name type="scientific">Saliniramus fredricksonii</name>
    <dbReference type="NCBI Taxonomy" id="1653334"/>
    <lineage>
        <taxon>Bacteria</taxon>
        <taxon>Pseudomonadati</taxon>
        <taxon>Pseudomonadota</taxon>
        <taxon>Alphaproteobacteria</taxon>
        <taxon>Hyphomicrobiales</taxon>
        <taxon>Salinarimonadaceae</taxon>
        <taxon>Saliniramus</taxon>
    </lineage>
</organism>
<evidence type="ECO:0000259" key="5">
    <source>
        <dbReference type="Pfam" id="PF00149"/>
    </source>
</evidence>
<dbReference type="SUPFAM" id="SSF56300">
    <property type="entry name" value="Metallo-dependent phosphatases"/>
    <property type="match status" value="1"/>
</dbReference>
<keyword evidence="1" id="KW-0479">Metal-binding</keyword>
<name>A0ABY0KD02_9HYPH</name>
<feature type="domain" description="Calcineurin-like phosphoesterase" evidence="5">
    <location>
        <begin position="2"/>
        <end position="190"/>
    </location>
</feature>
<accession>A0ABY0KD02</accession>
<dbReference type="Pfam" id="PF00149">
    <property type="entry name" value="Metallophos"/>
    <property type="match status" value="1"/>
</dbReference>
<dbReference type="InterPro" id="IPR004843">
    <property type="entry name" value="Calcineurin-like_PHP"/>
</dbReference>
<gene>
    <name evidence="6" type="ORF">GA0071312_3305</name>
</gene>
<dbReference type="Proteomes" id="UP000182800">
    <property type="component" value="Unassembled WGS sequence"/>
</dbReference>